<keyword evidence="2" id="KW-0560">Oxidoreductase</keyword>
<dbReference type="Pfam" id="PF00881">
    <property type="entry name" value="Nitroreductase"/>
    <property type="match status" value="1"/>
</dbReference>
<dbReference type="OrthoDB" id="9802510at2"/>
<evidence type="ECO:0000313" key="4">
    <source>
        <dbReference type="EMBL" id="MTV30945.1"/>
    </source>
</evidence>
<dbReference type="EMBL" id="WNKS01000005">
    <property type="protein sequence ID" value="MTV30945.1"/>
    <property type="molecule type" value="Genomic_DNA"/>
</dbReference>
<evidence type="ECO:0000259" key="3">
    <source>
        <dbReference type="Pfam" id="PF00881"/>
    </source>
</evidence>
<sequence length="210" mass="22337">MTEIDPSIVQLVSRDGDRATETPVSALFLRRWSARAMTGESIPEKALLCLLEAARFAPSAYNAQPWRFVYARNGEAAFDALLGALTDSNRVWARKASALILVASKAEFTPAGQKPVTLGSASFDTGAAWASLALQAAMLGWTTHAMAGFDAGKARAAVKAPENLKLEVVIAVGRRGDAAELPPEKQALEKPNARRPLALTAFSGAFPDEV</sequence>
<evidence type="ECO:0000256" key="1">
    <source>
        <dbReference type="ARBA" id="ARBA00007118"/>
    </source>
</evidence>
<evidence type="ECO:0000313" key="5">
    <source>
        <dbReference type="Proteomes" id="UP000439113"/>
    </source>
</evidence>
<proteinExistence type="inferred from homology"/>
<evidence type="ECO:0000256" key="2">
    <source>
        <dbReference type="ARBA" id="ARBA00023002"/>
    </source>
</evidence>
<dbReference type="InterPro" id="IPR000415">
    <property type="entry name" value="Nitroreductase-like"/>
</dbReference>
<accession>A0A6N8DN23</accession>
<dbReference type="AlphaFoldDB" id="A0A6N8DN23"/>
<dbReference type="SUPFAM" id="SSF55469">
    <property type="entry name" value="FMN-dependent nitroreductase-like"/>
    <property type="match status" value="1"/>
</dbReference>
<dbReference type="RefSeq" id="WP_155445637.1">
    <property type="nucleotide sequence ID" value="NZ_JAOQNR010000004.1"/>
</dbReference>
<comment type="caution">
    <text evidence="4">The sequence shown here is derived from an EMBL/GenBank/DDBJ whole genome shotgun (WGS) entry which is preliminary data.</text>
</comment>
<dbReference type="GO" id="GO:0016491">
    <property type="term" value="F:oxidoreductase activity"/>
    <property type="evidence" value="ECO:0007669"/>
    <property type="project" value="UniProtKB-KW"/>
</dbReference>
<dbReference type="InterPro" id="IPR029479">
    <property type="entry name" value="Nitroreductase"/>
</dbReference>
<gene>
    <name evidence="4" type="ORF">GJ654_08050</name>
</gene>
<comment type="similarity">
    <text evidence="1">Belongs to the nitroreductase family.</text>
</comment>
<feature type="domain" description="Nitroreductase" evidence="3">
    <location>
        <begin position="30"/>
        <end position="174"/>
    </location>
</feature>
<protein>
    <recommendedName>
        <fullName evidence="3">Nitroreductase domain-containing protein</fullName>
    </recommendedName>
</protein>
<dbReference type="Proteomes" id="UP000439113">
    <property type="component" value="Unassembled WGS sequence"/>
</dbReference>
<reference evidence="4 5" key="1">
    <citation type="submission" date="2019-11" db="EMBL/GenBank/DDBJ databases">
        <title>Whole-genome sequence of a Rhodoblastus acidophilus DSM 142.</title>
        <authorList>
            <person name="Kyndt J.A."/>
            <person name="Meyer T.E."/>
        </authorList>
    </citation>
    <scope>NUCLEOTIDE SEQUENCE [LARGE SCALE GENOMIC DNA]</scope>
    <source>
        <strain evidence="4 5">DSM 142</strain>
    </source>
</reference>
<dbReference type="PANTHER" id="PTHR43673:SF10">
    <property type="entry name" value="NADH DEHYDROGENASE_NAD(P)H NITROREDUCTASE XCC3605-RELATED"/>
    <property type="match status" value="1"/>
</dbReference>
<dbReference type="Gene3D" id="3.40.109.10">
    <property type="entry name" value="NADH Oxidase"/>
    <property type="match status" value="1"/>
</dbReference>
<name>A0A6N8DN23_RHOAC</name>
<organism evidence="4 5">
    <name type="scientific">Rhodoblastus acidophilus</name>
    <name type="common">Rhodopseudomonas acidophila</name>
    <dbReference type="NCBI Taxonomy" id="1074"/>
    <lineage>
        <taxon>Bacteria</taxon>
        <taxon>Pseudomonadati</taxon>
        <taxon>Pseudomonadota</taxon>
        <taxon>Alphaproteobacteria</taxon>
        <taxon>Hyphomicrobiales</taxon>
        <taxon>Rhodoblastaceae</taxon>
        <taxon>Rhodoblastus</taxon>
    </lineage>
</organism>
<dbReference type="CDD" id="cd02138">
    <property type="entry name" value="TdsD-like"/>
    <property type="match status" value="1"/>
</dbReference>
<dbReference type="PANTHER" id="PTHR43673">
    <property type="entry name" value="NAD(P)H NITROREDUCTASE YDGI-RELATED"/>
    <property type="match status" value="1"/>
</dbReference>